<evidence type="ECO:0000313" key="2">
    <source>
        <dbReference type="EMBL" id="EGC36624.1"/>
    </source>
</evidence>
<dbReference type="PANTHER" id="PTHR33576">
    <property type="entry name" value="CARBOHYDRATE BINDING DOMAIN-CONTAINING PROTEIN-RELATED"/>
    <property type="match status" value="1"/>
</dbReference>
<dbReference type="InParanoid" id="F0ZHG3"/>
<organism evidence="2 3">
    <name type="scientific">Dictyostelium purpureum</name>
    <name type="common">Slime mold</name>
    <dbReference type="NCBI Taxonomy" id="5786"/>
    <lineage>
        <taxon>Eukaryota</taxon>
        <taxon>Amoebozoa</taxon>
        <taxon>Evosea</taxon>
        <taxon>Eumycetozoa</taxon>
        <taxon>Dictyostelia</taxon>
        <taxon>Dictyosteliales</taxon>
        <taxon>Dictyosteliaceae</taxon>
        <taxon>Dictyostelium</taxon>
    </lineage>
</organism>
<dbReference type="eggNOG" id="ENOG502RHP3">
    <property type="taxonomic scope" value="Eukaryota"/>
</dbReference>
<dbReference type="FunCoup" id="F0ZHG3">
    <property type="interactions" value="937"/>
</dbReference>
<evidence type="ECO:0000256" key="1">
    <source>
        <dbReference type="SAM" id="SignalP"/>
    </source>
</evidence>
<dbReference type="OrthoDB" id="22309at2759"/>
<dbReference type="RefSeq" id="XP_003286862.1">
    <property type="nucleotide sequence ID" value="XM_003286814.1"/>
</dbReference>
<reference evidence="3" key="1">
    <citation type="journal article" date="2011" name="Genome Biol.">
        <title>Comparative genomics of the social amoebae Dictyostelium discoideum and Dictyostelium purpureum.</title>
        <authorList>
            <consortium name="US DOE Joint Genome Institute (JGI-PGF)"/>
            <person name="Sucgang R."/>
            <person name="Kuo A."/>
            <person name="Tian X."/>
            <person name="Salerno W."/>
            <person name="Parikh A."/>
            <person name="Feasley C.L."/>
            <person name="Dalin E."/>
            <person name="Tu H."/>
            <person name="Huang E."/>
            <person name="Barry K."/>
            <person name="Lindquist E."/>
            <person name="Shapiro H."/>
            <person name="Bruce D."/>
            <person name="Schmutz J."/>
            <person name="Salamov A."/>
            <person name="Fey P."/>
            <person name="Gaudet P."/>
            <person name="Anjard C."/>
            <person name="Babu M.M."/>
            <person name="Basu S."/>
            <person name="Bushmanova Y."/>
            <person name="van der Wel H."/>
            <person name="Katoh-Kurasawa M."/>
            <person name="Dinh C."/>
            <person name="Coutinho P.M."/>
            <person name="Saito T."/>
            <person name="Elias M."/>
            <person name="Schaap P."/>
            <person name="Kay R.R."/>
            <person name="Henrissat B."/>
            <person name="Eichinger L."/>
            <person name="Rivero F."/>
            <person name="Putnam N.H."/>
            <person name="West C.M."/>
            <person name="Loomis W.F."/>
            <person name="Chisholm R.L."/>
            <person name="Shaulsky G."/>
            <person name="Strassmann J.E."/>
            <person name="Queller D.C."/>
            <person name="Kuspa A."/>
            <person name="Grigoriev I.V."/>
        </authorList>
    </citation>
    <scope>NUCLEOTIDE SEQUENCE [LARGE SCALE GENOMIC DNA]</scope>
    <source>
        <strain evidence="3">QSDP1</strain>
    </source>
</reference>
<feature type="chain" id="PRO_5003265135" evidence="1">
    <location>
        <begin position="20"/>
        <end position="224"/>
    </location>
</feature>
<keyword evidence="1" id="KW-0732">Signal</keyword>
<evidence type="ECO:0000313" key="3">
    <source>
        <dbReference type="Proteomes" id="UP000001064"/>
    </source>
</evidence>
<dbReference type="AlphaFoldDB" id="F0ZHG3"/>
<gene>
    <name evidence="2" type="ORF">DICPUDRAFT_77730</name>
</gene>
<dbReference type="InterPro" id="IPR021837">
    <property type="entry name" value="CfaA/B/C"/>
</dbReference>
<dbReference type="GeneID" id="10500265"/>
<proteinExistence type="predicted"/>
<dbReference type="OMA" id="CCFINAN"/>
<feature type="signal peptide" evidence="1">
    <location>
        <begin position="1"/>
        <end position="19"/>
    </location>
</feature>
<sequence>MKLLIVLLLVIVNSCFIKGSQLFANFEGSFQDNQCTSANKNGAGFSLVIGQCLTVFGILEYNNPFPNTTNWFLSLSEDKKTLEIKHFEDLDCGGTPLNTQQYTTQTGCVETPPILLANNSLYGFPQFSKLSFGTDKPIYASDSIIFSLYNSDDTPTCDWNDLVFSVAYASGATIYESGDISIKVKCNQVSQAMMFKCNNNVGDCHQSFIDRACTCTGDVSIYCN</sequence>
<name>F0ZHG3_DICPU</name>
<dbReference type="PANTHER" id="PTHR33576:SF1">
    <property type="match status" value="1"/>
</dbReference>
<dbReference type="Proteomes" id="UP000001064">
    <property type="component" value="Unassembled WGS sequence"/>
</dbReference>
<accession>F0ZHG3</accession>
<dbReference type="VEuPathDB" id="AmoebaDB:DICPUDRAFT_77730"/>
<dbReference type="EMBL" id="GL871021">
    <property type="protein sequence ID" value="EGC36624.1"/>
    <property type="molecule type" value="Genomic_DNA"/>
</dbReference>
<dbReference type="Pfam" id="PF11912">
    <property type="entry name" value="CfaA_B_C"/>
    <property type="match status" value="1"/>
</dbReference>
<dbReference type="KEGG" id="dpp:DICPUDRAFT_77730"/>
<keyword evidence="3" id="KW-1185">Reference proteome</keyword>
<protein>
    <submittedName>
        <fullName evidence="2">Uncharacterized protein</fullName>
    </submittedName>
</protein>